<dbReference type="Proteomes" id="UP001381693">
    <property type="component" value="Unassembled WGS sequence"/>
</dbReference>
<feature type="region of interest" description="Disordered" evidence="1">
    <location>
        <begin position="1"/>
        <end position="29"/>
    </location>
</feature>
<gene>
    <name evidence="2" type="ORF">SK128_023254</name>
</gene>
<sequence>MNDEDLARAGPSGTLRFPPAKKKPSSKRLGRITKAKVALLKTKRKRYLKKTSTSRQVNPIVYAVDTSDSEYMSILEDTSASCVEMEQISSSEDGRQMSLSLEQFPQSSPDLSVQAVASESSSVESDSSNMAKREDLQLCIEQGQFPASARSCSAQAEDSWAPSTESAVTSDIGHFEVNNDIMIKTNFKEKSRVWTPVDPYCLAFGPDDYEPLEDISVTLHMDDYLAMKNEEQLLPSTCEIGYETDSTDAPLECSGIWFQMHQKSGHNQLGNVSLVAPFKSLYNNIVKLQRLKCYFQDIYQSATSCVSRFVFADENQLDLSDTLTSYTPNVLGGAWYEDEETRKSKYAAFIRRYKSKEMYPVKNKVEFFFKYDVGCFRLLYLLLDLLPAEHGNANNGEPDMCTKYRSGFRENWVLCPSPFSLDEAANLVEEDWRLQTFAIYIAWKIKLRGIRKLRKRRCPEEVVDTAVKKCVPYILVTMMEKSKEVCASIYDRELKALAEREYRLLDAQSRLGIVPQEEVYLTEEHLVVLDIVNDNVDRVIHRIINNGININEFYSRVVTGELHMHLRRLLESMAGELFKVIADCLTNLALQMKLILNKEVEKDTMNKMKKTLKRMGRGIL</sequence>
<feature type="compositionally biased region" description="Low complexity" evidence="1">
    <location>
        <begin position="112"/>
        <end position="128"/>
    </location>
</feature>
<evidence type="ECO:0000256" key="1">
    <source>
        <dbReference type="SAM" id="MobiDB-lite"/>
    </source>
</evidence>
<proteinExistence type="predicted"/>
<dbReference type="EMBL" id="JAXCGZ010002942">
    <property type="protein sequence ID" value="KAK7083483.1"/>
    <property type="molecule type" value="Genomic_DNA"/>
</dbReference>
<reference evidence="2 3" key="1">
    <citation type="submission" date="2023-11" db="EMBL/GenBank/DDBJ databases">
        <title>Halocaridina rubra genome assembly.</title>
        <authorList>
            <person name="Smith C."/>
        </authorList>
    </citation>
    <scope>NUCLEOTIDE SEQUENCE [LARGE SCALE GENOMIC DNA]</scope>
    <source>
        <strain evidence="2">EP-1</strain>
        <tissue evidence="2">Whole</tissue>
    </source>
</reference>
<name>A0AAN9ACK9_HALRR</name>
<feature type="compositionally biased region" description="Basic residues" evidence="1">
    <location>
        <begin position="19"/>
        <end position="29"/>
    </location>
</feature>
<evidence type="ECO:0000313" key="3">
    <source>
        <dbReference type="Proteomes" id="UP001381693"/>
    </source>
</evidence>
<accession>A0AAN9ACK9</accession>
<keyword evidence="3" id="KW-1185">Reference proteome</keyword>
<protein>
    <submittedName>
        <fullName evidence="2">Uncharacterized protein</fullName>
    </submittedName>
</protein>
<evidence type="ECO:0000313" key="2">
    <source>
        <dbReference type="EMBL" id="KAK7083483.1"/>
    </source>
</evidence>
<organism evidence="2 3">
    <name type="scientific">Halocaridina rubra</name>
    <name type="common">Hawaiian red shrimp</name>
    <dbReference type="NCBI Taxonomy" id="373956"/>
    <lineage>
        <taxon>Eukaryota</taxon>
        <taxon>Metazoa</taxon>
        <taxon>Ecdysozoa</taxon>
        <taxon>Arthropoda</taxon>
        <taxon>Crustacea</taxon>
        <taxon>Multicrustacea</taxon>
        <taxon>Malacostraca</taxon>
        <taxon>Eumalacostraca</taxon>
        <taxon>Eucarida</taxon>
        <taxon>Decapoda</taxon>
        <taxon>Pleocyemata</taxon>
        <taxon>Caridea</taxon>
        <taxon>Atyoidea</taxon>
        <taxon>Atyidae</taxon>
        <taxon>Halocaridina</taxon>
    </lineage>
</organism>
<comment type="caution">
    <text evidence="2">The sequence shown here is derived from an EMBL/GenBank/DDBJ whole genome shotgun (WGS) entry which is preliminary data.</text>
</comment>
<dbReference type="AlphaFoldDB" id="A0AAN9ACK9"/>
<feature type="region of interest" description="Disordered" evidence="1">
    <location>
        <begin position="110"/>
        <end position="130"/>
    </location>
</feature>